<organism evidence="1 2">
    <name type="scientific">Sodalis glossinidius (strain morsitans)</name>
    <dbReference type="NCBI Taxonomy" id="343509"/>
    <lineage>
        <taxon>Bacteria</taxon>
        <taxon>Pseudomonadati</taxon>
        <taxon>Pseudomonadota</taxon>
        <taxon>Gammaproteobacteria</taxon>
        <taxon>Enterobacterales</taxon>
        <taxon>Bruguierivoracaceae</taxon>
        <taxon>Sodalis</taxon>
    </lineage>
</organism>
<dbReference type="Proteomes" id="UP000245838">
    <property type="component" value="Chromosome sggmmb4_Chromosome"/>
</dbReference>
<sequence length="59" mass="6725">MAPGFPSRATSTTGNSVAYPCNSCGFRVQYPVRFIDLYRWALYTRNPQTHGMIFDAKDF</sequence>
<accession>A0A193QH04</accession>
<reference evidence="1 2" key="1">
    <citation type="submission" date="2015-05" db="EMBL/GenBank/DDBJ databases">
        <authorList>
            <person name="Goodhead I."/>
        </authorList>
    </citation>
    <scope>NUCLEOTIDE SEQUENCE [LARGE SCALE GENOMIC DNA]</scope>
    <source>
        <strain evidence="2">morsitans</strain>
    </source>
</reference>
<evidence type="ECO:0000313" key="1">
    <source>
        <dbReference type="EMBL" id="CRL44452.1"/>
    </source>
</evidence>
<protein>
    <submittedName>
        <fullName evidence="1">Uncharacterized protein</fullName>
    </submittedName>
</protein>
<name>A0A193QH04_SODGM</name>
<dbReference type="AlphaFoldDB" id="A0A193QH04"/>
<proteinExistence type="predicted"/>
<gene>
    <name evidence="1" type="ORF">SGGMMB4_01579</name>
</gene>
<evidence type="ECO:0000313" key="2">
    <source>
        <dbReference type="Proteomes" id="UP000245838"/>
    </source>
</evidence>
<dbReference type="EMBL" id="LN854557">
    <property type="protein sequence ID" value="CRL44452.1"/>
    <property type="molecule type" value="Genomic_DNA"/>
</dbReference>